<accession>A0A0K9NRT6</accession>
<feature type="transmembrane region" description="Helical" evidence="2">
    <location>
        <begin position="20"/>
        <end position="38"/>
    </location>
</feature>
<name>A0A0K9NRT6_ZOSMR</name>
<dbReference type="Proteomes" id="UP000036987">
    <property type="component" value="Unassembled WGS sequence"/>
</dbReference>
<keyword evidence="2" id="KW-0812">Transmembrane</keyword>
<feature type="compositionally biased region" description="Low complexity" evidence="1">
    <location>
        <begin position="99"/>
        <end position="111"/>
    </location>
</feature>
<keyword evidence="2" id="KW-0472">Membrane</keyword>
<sequence>MDICRDTVVRRKMTNEPSKLYIDGCVMCLIVWLFRHTLVATPYKSYVKNELYFKKWGGKIQYLKEKFDLLDDHEVFIDEISFKKRMNIIKVDYVSKVVSDKGSSSSTSTHGSESDNKSVEQEVDCVDRELDDSERSRKMKGKTVLIHDSTEKKVQTKSPFKIRNLVLERREKQKKEVEAKYEELFGKRLSTKKPKKMKKEKSRPNVTSL</sequence>
<keyword evidence="4" id="KW-1185">Reference proteome</keyword>
<evidence type="ECO:0000256" key="1">
    <source>
        <dbReference type="SAM" id="MobiDB-lite"/>
    </source>
</evidence>
<organism evidence="3 4">
    <name type="scientific">Zostera marina</name>
    <name type="common">Eelgrass</name>
    <dbReference type="NCBI Taxonomy" id="29655"/>
    <lineage>
        <taxon>Eukaryota</taxon>
        <taxon>Viridiplantae</taxon>
        <taxon>Streptophyta</taxon>
        <taxon>Embryophyta</taxon>
        <taxon>Tracheophyta</taxon>
        <taxon>Spermatophyta</taxon>
        <taxon>Magnoliopsida</taxon>
        <taxon>Liliopsida</taxon>
        <taxon>Zosteraceae</taxon>
        <taxon>Zostera</taxon>
    </lineage>
</organism>
<feature type="compositionally biased region" description="Basic residues" evidence="1">
    <location>
        <begin position="189"/>
        <end position="201"/>
    </location>
</feature>
<dbReference type="AlphaFoldDB" id="A0A0K9NRT6"/>
<feature type="region of interest" description="Disordered" evidence="1">
    <location>
        <begin position="99"/>
        <end position="122"/>
    </location>
</feature>
<keyword evidence="2" id="KW-1133">Transmembrane helix</keyword>
<evidence type="ECO:0000313" key="3">
    <source>
        <dbReference type="EMBL" id="KMZ59494.1"/>
    </source>
</evidence>
<dbReference type="EMBL" id="LFYR01001785">
    <property type="protein sequence ID" value="KMZ59494.1"/>
    <property type="molecule type" value="Genomic_DNA"/>
</dbReference>
<comment type="caution">
    <text evidence="3">The sequence shown here is derived from an EMBL/GenBank/DDBJ whole genome shotgun (WGS) entry which is preliminary data.</text>
</comment>
<feature type="region of interest" description="Disordered" evidence="1">
    <location>
        <begin position="187"/>
        <end position="209"/>
    </location>
</feature>
<protein>
    <submittedName>
        <fullName evidence="3">Uncharacterized protein</fullName>
    </submittedName>
</protein>
<gene>
    <name evidence="3" type="ORF">ZOSMA_68G00810</name>
</gene>
<proteinExistence type="predicted"/>
<evidence type="ECO:0000313" key="4">
    <source>
        <dbReference type="Proteomes" id="UP000036987"/>
    </source>
</evidence>
<reference evidence="4" key="1">
    <citation type="journal article" date="2016" name="Nature">
        <title>The genome of the seagrass Zostera marina reveals angiosperm adaptation to the sea.</title>
        <authorList>
            <person name="Olsen J.L."/>
            <person name="Rouze P."/>
            <person name="Verhelst B."/>
            <person name="Lin Y.-C."/>
            <person name="Bayer T."/>
            <person name="Collen J."/>
            <person name="Dattolo E."/>
            <person name="De Paoli E."/>
            <person name="Dittami S."/>
            <person name="Maumus F."/>
            <person name="Michel G."/>
            <person name="Kersting A."/>
            <person name="Lauritano C."/>
            <person name="Lohaus R."/>
            <person name="Toepel M."/>
            <person name="Tonon T."/>
            <person name="Vanneste K."/>
            <person name="Amirebrahimi M."/>
            <person name="Brakel J."/>
            <person name="Bostroem C."/>
            <person name="Chovatia M."/>
            <person name="Grimwood J."/>
            <person name="Jenkins J.W."/>
            <person name="Jueterbock A."/>
            <person name="Mraz A."/>
            <person name="Stam W.T."/>
            <person name="Tice H."/>
            <person name="Bornberg-Bauer E."/>
            <person name="Green P.J."/>
            <person name="Pearson G.A."/>
            <person name="Procaccini G."/>
            <person name="Duarte C.M."/>
            <person name="Schmutz J."/>
            <person name="Reusch T.B.H."/>
            <person name="Van de Peer Y."/>
        </authorList>
    </citation>
    <scope>NUCLEOTIDE SEQUENCE [LARGE SCALE GENOMIC DNA]</scope>
    <source>
        <strain evidence="4">cv. Finnish</strain>
    </source>
</reference>
<evidence type="ECO:0000256" key="2">
    <source>
        <dbReference type="SAM" id="Phobius"/>
    </source>
</evidence>
<feature type="compositionally biased region" description="Basic and acidic residues" evidence="1">
    <location>
        <begin position="112"/>
        <end position="122"/>
    </location>
</feature>